<dbReference type="InterPro" id="IPR001173">
    <property type="entry name" value="Glyco_trans_2-like"/>
</dbReference>
<dbReference type="GO" id="GO:0016758">
    <property type="term" value="F:hexosyltransferase activity"/>
    <property type="evidence" value="ECO:0007669"/>
    <property type="project" value="UniProtKB-ARBA"/>
</dbReference>
<dbReference type="Pfam" id="PF00535">
    <property type="entry name" value="Glycos_transf_2"/>
    <property type="match status" value="1"/>
</dbReference>
<dbReference type="PANTHER" id="PTHR22916:SF3">
    <property type="entry name" value="UDP-GLCNAC:BETAGAL BETA-1,3-N-ACETYLGLUCOSAMINYLTRANSFERASE-LIKE PROTEIN 1"/>
    <property type="match status" value="1"/>
</dbReference>
<organism evidence="2 3">
    <name type="scientific">Citrifermentans bemidjiense (strain ATCC BAA-1014 / DSM 16622 / JCM 12645 / Bem)</name>
    <name type="common">Geobacter bemidjiensis</name>
    <dbReference type="NCBI Taxonomy" id="404380"/>
    <lineage>
        <taxon>Bacteria</taxon>
        <taxon>Pseudomonadati</taxon>
        <taxon>Thermodesulfobacteriota</taxon>
        <taxon>Desulfuromonadia</taxon>
        <taxon>Geobacterales</taxon>
        <taxon>Geobacteraceae</taxon>
        <taxon>Citrifermentans</taxon>
    </lineage>
</organism>
<name>B5EEY1_CITBB</name>
<sequence length="354" mass="40376">MTCSRFLLSICIPTFNRDSLLRETLKSLTSQLDPALHGRVEIVISDNSSTDDTATVIQDLRNEWQNVTSFCWPENMGPDLNYLKVIDLAQGEYCWFLGSDDVVCDGSLRRVLSELEHKPDVLLFDRFESDATLTAAPVAGSWSDLPDSFSCDTAKEPDEFHLYLEKCKDLGGLFSFLSVIVFRRDRWESIPSKDRFVGSAYVHVHALFAILAEGARFRFLKEPLVLCRLGNDSFCPDSGDPAQRYRRVKLDIDGYLTISRHVFGSDSPEHRMVLRLVHRITTFGLVKQLMSRFLHQGNQGDCQRLKHLLAASGMTWKSLSVQPVSCRYVRLSLLWLAVMRLFDNMRKVFAKYSS</sequence>
<keyword evidence="2" id="KW-0808">Transferase</keyword>
<dbReference type="HOGENOM" id="CLU_067064_0_0_7"/>
<dbReference type="EMBL" id="CP001124">
    <property type="protein sequence ID" value="ACH37877.1"/>
    <property type="molecule type" value="Genomic_DNA"/>
</dbReference>
<proteinExistence type="predicted"/>
<evidence type="ECO:0000313" key="2">
    <source>
        <dbReference type="EMBL" id="ACH37877.1"/>
    </source>
</evidence>
<keyword evidence="3" id="KW-1185">Reference proteome</keyword>
<dbReference type="CDD" id="cd00761">
    <property type="entry name" value="Glyco_tranf_GTA_type"/>
    <property type="match status" value="1"/>
</dbReference>
<dbReference type="Proteomes" id="UP000008825">
    <property type="component" value="Chromosome"/>
</dbReference>
<reference evidence="2 3" key="2">
    <citation type="journal article" date="2010" name="BMC Genomics">
        <title>The genome of Geobacter bemidjiensis, exemplar for the subsurface clade of Geobacter species that predominate in Fe(III)-reducing subsurface environments.</title>
        <authorList>
            <person name="Aklujkar M."/>
            <person name="Young N.D."/>
            <person name="Holmes D."/>
            <person name="Chavan M."/>
            <person name="Risso C."/>
            <person name="Kiss H.E."/>
            <person name="Han C.S."/>
            <person name="Land M.L."/>
            <person name="Lovley D.R."/>
        </authorList>
    </citation>
    <scope>NUCLEOTIDE SEQUENCE [LARGE SCALE GENOMIC DNA]</scope>
    <source>
        <strain evidence="3">ATCC BAA-1014 / DSM 16622 / JCM 12645 / Bem</strain>
    </source>
</reference>
<dbReference type="SUPFAM" id="SSF53448">
    <property type="entry name" value="Nucleotide-diphospho-sugar transferases"/>
    <property type="match status" value="1"/>
</dbReference>
<dbReference type="InterPro" id="IPR029044">
    <property type="entry name" value="Nucleotide-diphossugar_trans"/>
</dbReference>
<evidence type="ECO:0000313" key="3">
    <source>
        <dbReference type="Proteomes" id="UP000008825"/>
    </source>
</evidence>
<dbReference type="RefSeq" id="WP_012529288.1">
    <property type="nucleotide sequence ID" value="NC_011146.1"/>
</dbReference>
<feature type="domain" description="Glycosyltransferase 2-like" evidence="1">
    <location>
        <begin position="9"/>
        <end position="129"/>
    </location>
</feature>
<reference evidence="2 3" key="1">
    <citation type="submission" date="2008-07" db="EMBL/GenBank/DDBJ databases">
        <title>Complete sequence of Geobacter bemidjiensis BEM.</title>
        <authorList>
            <consortium name="US DOE Joint Genome Institute"/>
            <person name="Lucas S."/>
            <person name="Copeland A."/>
            <person name="Lapidus A."/>
            <person name="Glavina del Rio T."/>
            <person name="Dalin E."/>
            <person name="Tice H."/>
            <person name="Bruce D."/>
            <person name="Goodwin L."/>
            <person name="Pitluck S."/>
            <person name="Kiss H."/>
            <person name="Brettin T."/>
            <person name="Detter J.C."/>
            <person name="Han C."/>
            <person name="Kuske C.R."/>
            <person name="Schmutz J."/>
            <person name="Larimer F."/>
            <person name="Land M."/>
            <person name="Hauser L."/>
            <person name="Kyrpides N."/>
            <person name="Lykidis A."/>
            <person name="Lovley D."/>
            <person name="Richardson P."/>
        </authorList>
    </citation>
    <scope>NUCLEOTIDE SEQUENCE [LARGE SCALE GENOMIC DNA]</scope>
    <source>
        <strain evidence="3">ATCC BAA-1014 / DSM 16622 / JCM 12645 / Bem</strain>
    </source>
</reference>
<dbReference type="eggNOG" id="COG0463">
    <property type="taxonomic scope" value="Bacteria"/>
</dbReference>
<dbReference type="OrthoDB" id="9802649at2"/>
<dbReference type="Gene3D" id="3.90.550.10">
    <property type="entry name" value="Spore Coat Polysaccharide Biosynthesis Protein SpsA, Chain A"/>
    <property type="match status" value="1"/>
</dbReference>
<gene>
    <name evidence="2" type="ordered locus">Gbem_0854</name>
</gene>
<evidence type="ECO:0000259" key="1">
    <source>
        <dbReference type="Pfam" id="PF00535"/>
    </source>
</evidence>
<dbReference type="CAZy" id="GT2">
    <property type="family name" value="Glycosyltransferase Family 2"/>
</dbReference>
<accession>B5EEY1</accession>
<protein>
    <submittedName>
        <fullName evidence="2">Glycosyltransferase, putative</fullName>
    </submittedName>
</protein>
<dbReference type="AlphaFoldDB" id="B5EEY1"/>
<dbReference type="STRING" id="404380.Gbem_0854"/>
<dbReference type="KEGG" id="gbm:Gbem_0854"/>
<dbReference type="PANTHER" id="PTHR22916">
    <property type="entry name" value="GLYCOSYLTRANSFERASE"/>
    <property type="match status" value="1"/>
</dbReference>